<dbReference type="Pfam" id="PF05050">
    <property type="entry name" value="Methyltransf_21"/>
    <property type="match status" value="1"/>
</dbReference>
<evidence type="ECO:0000313" key="2">
    <source>
        <dbReference type="EMBL" id="MBN3544704.1"/>
    </source>
</evidence>
<dbReference type="GO" id="GO:0008168">
    <property type="term" value="F:methyltransferase activity"/>
    <property type="evidence" value="ECO:0007669"/>
    <property type="project" value="UniProtKB-KW"/>
</dbReference>
<comment type="caution">
    <text evidence="2">The sequence shown here is derived from an EMBL/GenBank/DDBJ whole genome shotgun (WGS) entry which is preliminary data.</text>
</comment>
<dbReference type="Proteomes" id="UP001319060">
    <property type="component" value="Unassembled WGS sequence"/>
</dbReference>
<keyword evidence="2" id="KW-0808">Transferase</keyword>
<dbReference type="RefSeq" id="WP_188403622.1">
    <property type="nucleotide sequence ID" value="NZ_BMCE01000002.1"/>
</dbReference>
<organism evidence="2 3">
    <name type="scientific">Fictibacillus barbaricus</name>
    <dbReference type="NCBI Taxonomy" id="182136"/>
    <lineage>
        <taxon>Bacteria</taxon>
        <taxon>Bacillati</taxon>
        <taxon>Bacillota</taxon>
        <taxon>Bacilli</taxon>
        <taxon>Bacillales</taxon>
        <taxon>Fictibacillaceae</taxon>
        <taxon>Fictibacillus</taxon>
    </lineage>
</organism>
<dbReference type="Gene3D" id="3.40.50.150">
    <property type="entry name" value="Vaccinia Virus protein VP39"/>
    <property type="match status" value="1"/>
</dbReference>
<evidence type="ECO:0000313" key="3">
    <source>
        <dbReference type="Proteomes" id="UP001319060"/>
    </source>
</evidence>
<proteinExistence type="predicted"/>
<name>A0ABS2ZBJ0_9BACL</name>
<protein>
    <submittedName>
        <fullName evidence="2">FkbM family methyltransferase</fullName>
    </submittedName>
</protein>
<feature type="domain" description="Methyltransferase FkbM" evidence="1">
    <location>
        <begin position="51"/>
        <end position="183"/>
    </location>
</feature>
<dbReference type="PANTHER" id="PTHR34203">
    <property type="entry name" value="METHYLTRANSFERASE, FKBM FAMILY PROTEIN"/>
    <property type="match status" value="1"/>
</dbReference>
<dbReference type="InterPro" id="IPR052514">
    <property type="entry name" value="SAM-dependent_MTase"/>
</dbReference>
<keyword evidence="3" id="KW-1185">Reference proteome</keyword>
<dbReference type="SUPFAM" id="SSF53335">
    <property type="entry name" value="S-adenosyl-L-methionine-dependent methyltransferases"/>
    <property type="match status" value="1"/>
</dbReference>
<dbReference type="NCBIfam" id="TIGR01444">
    <property type="entry name" value="fkbM_fam"/>
    <property type="match status" value="1"/>
</dbReference>
<sequence length="267" mass="31087">MKNVVKNDVSFIVSDDEQFASFWNVVFPNHWEDFTFQVLDYYLRPDQNYLDIGAWIGPTVLYAASKAKQSFGVEPDPVAFEAFKKNIKLNPQFEPKITAINKALSYKSGTMKLYKRTRFGDSSSSLIRTLSDDFHSVSVCILKELLSDYQIKDLSLIKVDIEGGEYLLIPAMRKYLKRHKPPLYLSLHPEFLKSYMKKKYPFSTEEKLKKDYINSVKRLVNSLDMYAYIYDSSSQRIERKHLAEKLLKNDEPIEILLTTAEFKLNNS</sequence>
<gene>
    <name evidence="2" type="ORF">JYA64_05330</name>
</gene>
<dbReference type="PANTHER" id="PTHR34203:SF15">
    <property type="entry name" value="SLL1173 PROTEIN"/>
    <property type="match status" value="1"/>
</dbReference>
<accession>A0ABS2ZBJ0</accession>
<keyword evidence="2" id="KW-0489">Methyltransferase</keyword>
<dbReference type="GO" id="GO:0032259">
    <property type="term" value="P:methylation"/>
    <property type="evidence" value="ECO:0007669"/>
    <property type="project" value="UniProtKB-KW"/>
</dbReference>
<evidence type="ECO:0000259" key="1">
    <source>
        <dbReference type="Pfam" id="PF05050"/>
    </source>
</evidence>
<dbReference type="EMBL" id="JAFHKS010000042">
    <property type="protein sequence ID" value="MBN3544704.1"/>
    <property type="molecule type" value="Genomic_DNA"/>
</dbReference>
<reference evidence="2 3" key="1">
    <citation type="submission" date="2021-01" db="EMBL/GenBank/DDBJ databases">
        <title>Genome Sequencing of Type Strains.</title>
        <authorList>
            <person name="Lemaire J.F."/>
            <person name="Inderbitzin P."/>
            <person name="Collins S.B."/>
            <person name="Wespe N."/>
            <person name="Knight-Connoni V."/>
        </authorList>
    </citation>
    <scope>NUCLEOTIDE SEQUENCE [LARGE SCALE GENOMIC DNA]</scope>
    <source>
        <strain evidence="2 3">DSM 14730</strain>
    </source>
</reference>
<dbReference type="InterPro" id="IPR006342">
    <property type="entry name" value="FkbM_mtfrase"/>
</dbReference>
<dbReference type="InterPro" id="IPR029063">
    <property type="entry name" value="SAM-dependent_MTases_sf"/>
</dbReference>